<organism evidence="2 3">
    <name type="scientific">Cryptolaemus montrouzieri</name>
    <dbReference type="NCBI Taxonomy" id="559131"/>
    <lineage>
        <taxon>Eukaryota</taxon>
        <taxon>Metazoa</taxon>
        <taxon>Ecdysozoa</taxon>
        <taxon>Arthropoda</taxon>
        <taxon>Hexapoda</taxon>
        <taxon>Insecta</taxon>
        <taxon>Pterygota</taxon>
        <taxon>Neoptera</taxon>
        <taxon>Endopterygota</taxon>
        <taxon>Coleoptera</taxon>
        <taxon>Polyphaga</taxon>
        <taxon>Cucujiformia</taxon>
        <taxon>Coccinelloidea</taxon>
        <taxon>Coccinellidae</taxon>
        <taxon>Scymninae</taxon>
        <taxon>Scymnini</taxon>
        <taxon>Cryptolaemus</taxon>
    </lineage>
</organism>
<dbReference type="Proteomes" id="UP001516400">
    <property type="component" value="Unassembled WGS sequence"/>
</dbReference>
<name>A0ABD2N3M6_9CUCU</name>
<reference evidence="2 3" key="1">
    <citation type="journal article" date="2021" name="BMC Biol.">
        <title>Horizontally acquired antibacterial genes associated with adaptive radiation of ladybird beetles.</title>
        <authorList>
            <person name="Li H.S."/>
            <person name="Tang X.F."/>
            <person name="Huang Y.H."/>
            <person name="Xu Z.Y."/>
            <person name="Chen M.L."/>
            <person name="Du X.Y."/>
            <person name="Qiu B.Y."/>
            <person name="Chen P.T."/>
            <person name="Zhang W."/>
            <person name="Slipinski A."/>
            <person name="Escalona H.E."/>
            <person name="Waterhouse R.M."/>
            <person name="Zwick A."/>
            <person name="Pang H."/>
        </authorList>
    </citation>
    <scope>NUCLEOTIDE SEQUENCE [LARGE SCALE GENOMIC DNA]</scope>
    <source>
        <strain evidence="2">SYSU2018</strain>
    </source>
</reference>
<evidence type="ECO:0000313" key="3">
    <source>
        <dbReference type="Proteomes" id="UP001516400"/>
    </source>
</evidence>
<dbReference type="EMBL" id="JABFTP020000062">
    <property type="protein sequence ID" value="KAL3273234.1"/>
    <property type="molecule type" value="Genomic_DNA"/>
</dbReference>
<proteinExistence type="predicted"/>
<feature type="region of interest" description="Disordered" evidence="1">
    <location>
        <begin position="36"/>
        <end position="60"/>
    </location>
</feature>
<evidence type="ECO:0000256" key="1">
    <source>
        <dbReference type="SAM" id="MobiDB-lite"/>
    </source>
</evidence>
<evidence type="ECO:0000313" key="2">
    <source>
        <dbReference type="EMBL" id="KAL3273234.1"/>
    </source>
</evidence>
<sequence length="89" mass="9734">MTNSNQDTLEEVKIDSEKKNGPTEWERLLQKENPLPIVVPPANGSAPTLGKDRRKSDGSLLGSFNRTFTRLSLAAANGKDLANGHVFSR</sequence>
<feature type="region of interest" description="Disordered" evidence="1">
    <location>
        <begin position="1"/>
        <end position="22"/>
    </location>
</feature>
<feature type="compositionally biased region" description="Basic and acidic residues" evidence="1">
    <location>
        <begin position="10"/>
        <end position="22"/>
    </location>
</feature>
<gene>
    <name evidence="2" type="ORF">HHI36_014688</name>
</gene>
<keyword evidence="3" id="KW-1185">Reference proteome</keyword>
<dbReference type="AlphaFoldDB" id="A0ABD2N3M6"/>
<accession>A0ABD2N3M6</accession>
<protein>
    <submittedName>
        <fullName evidence="2">Uncharacterized protein</fullName>
    </submittedName>
</protein>
<comment type="caution">
    <text evidence="2">The sequence shown here is derived from an EMBL/GenBank/DDBJ whole genome shotgun (WGS) entry which is preliminary data.</text>
</comment>